<dbReference type="EMBL" id="HBGN01023030">
    <property type="protein sequence ID" value="CAD9337264.1"/>
    <property type="molecule type" value="Transcribed_RNA"/>
</dbReference>
<protein>
    <recommendedName>
        <fullName evidence="4">MARVEL domain-containing protein</fullName>
    </recommendedName>
</protein>
<dbReference type="AlphaFoldDB" id="A0A7S2EIF7"/>
<evidence type="ECO:0008006" key="4">
    <source>
        <dbReference type="Google" id="ProtNLM"/>
    </source>
</evidence>
<keyword evidence="2" id="KW-1133">Transmembrane helix</keyword>
<feature type="transmembrane region" description="Helical" evidence="2">
    <location>
        <begin position="116"/>
        <end position="140"/>
    </location>
</feature>
<feature type="region of interest" description="Disordered" evidence="1">
    <location>
        <begin position="238"/>
        <end position="258"/>
    </location>
</feature>
<reference evidence="3" key="1">
    <citation type="submission" date="2021-01" db="EMBL/GenBank/DDBJ databases">
        <authorList>
            <person name="Corre E."/>
            <person name="Pelletier E."/>
            <person name="Niang G."/>
            <person name="Scheremetjew M."/>
            <person name="Finn R."/>
            <person name="Kale V."/>
            <person name="Holt S."/>
            <person name="Cochrane G."/>
            <person name="Meng A."/>
            <person name="Brown T."/>
            <person name="Cohen L."/>
        </authorList>
    </citation>
    <scope>NUCLEOTIDE SEQUENCE</scope>
    <source>
        <strain evidence="3">Pop2</strain>
    </source>
</reference>
<feature type="transmembrane region" description="Helical" evidence="2">
    <location>
        <begin position="12"/>
        <end position="34"/>
    </location>
</feature>
<dbReference type="PROSITE" id="PS51257">
    <property type="entry name" value="PROKAR_LIPOPROTEIN"/>
    <property type="match status" value="1"/>
</dbReference>
<keyword evidence="2" id="KW-0812">Transmembrane</keyword>
<feature type="transmembrane region" description="Helical" evidence="2">
    <location>
        <begin position="152"/>
        <end position="177"/>
    </location>
</feature>
<keyword evidence="2" id="KW-0472">Membrane</keyword>
<feature type="transmembrane region" description="Helical" evidence="2">
    <location>
        <begin position="86"/>
        <end position="109"/>
    </location>
</feature>
<sequence length="258" mass="28549">MGCGHKCARISLAIFTVFGTLLSLVAAFSCDFVIKIEYTYWYGHTWNGLGFLGRSKHGFEGSSDFCVGWSSEEKEYLLDGYWNAGFAFALLAFSLGMLTMIGSFLFCCLGNVTNKIYCSLVIIYVFTAMFQGLTFVSFASDVYDTLESWEGLNYHVGVGAGCAILATIVWLLCAILAGRSKIQNEIEEQAEEQVQHYNNEPIIAKAVFASEEPIVNETVTVREDGTRVIERLTMFPDGSQETTTIEEKPVENSAESPV</sequence>
<evidence type="ECO:0000256" key="1">
    <source>
        <dbReference type="SAM" id="MobiDB-lite"/>
    </source>
</evidence>
<organism evidence="3">
    <name type="scientific">Ditylum brightwellii</name>
    <dbReference type="NCBI Taxonomy" id="49249"/>
    <lineage>
        <taxon>Eukaryota</taxon>
        <taxon>Sar</taxon>
        <taxon>Stramenopiles</taxon>
        <taxon>Ochrophyta</taxon>
        <taxon>Bacillariophyta</taxon>
        <taxon>Mediophyceae</taxon>
        <taxon>Lithodesmiophycidae</taxon>
        <taxon>Lithodesmiales</taxon>
        <taxon>Lithodesmiaceae</taxon>
        <taxon>Ditylum</taxon>
    </lineage>
</organism>
<gene>
    <name evidence="3" type="ORF">DBRI1063_LOCUS14695</name>
</gene>
<accession>A0A7S2EIF7</accession>
<name>A0A7S2EIF7_9STRA</name>
<evidence type="ECO:0000313" key="3">
    <source>
        <dbReference type="EMBL" id="CAD9337264.1"/>
    </source>
</evidence>
<evidence type="ECO:0000256" key="2">
    <source>
        <dbReference type="SAM" id="Phobius"/>
    </source>
</evidence>
<proteinExistence type="predicted"/>